<protein>
    <submittedName>
        <fullName evidence="2">Uncharacterized protein</fullName>
    </submittedName>
</protein>
<feature type="region of interest" description="Disordered" evidence="1">
    <location>
        <begin position="41"/>
        <end position="75"/>
    </location>
</feature>
<dbReference type="Proteomes" id="UP000559256">
    <property type="component" value="Unassembled WGS sequence"/>
</dbReference>
<feature type="compositionally biased region" description="Pro residues" evidence="1">
    <location>
        <begin position="177"/>
        <end position="186"/>
    </location>
</feature>
<evidence type="ECO:0000313" key="2">
    <source>
        <dbReference type="EMBL" id="KAF5343718.1"/>
    </source>
</evidence>
<feature type="compositionally biased region" description="Low complexity" evidence="1">
    <location>
        <begin position="1"/>
        <end position="13"/>
    </location>
</feature>
<feature type="region of interest" description="Disordered" evidence="1">
    <location>
        <begin position="1"/>
        <end position="26"/>
    </location>
</feature>
<name>A0A8H5CMT3_9AGAR</name>
<feature type="region of interest" description="Disordered" evidence="1">
    <location>
        <begin position="167"/>
        <end position="270"/>
    </location>
</feature>
<evidence type="ECO:0000313" key="3">
    <source>
        <dbReference type="Proteomes" id="UP000559256"/>
    </source>
</evidence>
<proteinExistence type="predicted"/>
<accession>A0A8H5CMT3</accession>
<dbReference type="AlphaFoldDB" id="A0A8H5CMT3"/>
<feature type="compositionally biased region" description="Basic and acidic residues" evidence="1">
    <location>
        <begin position="238"/>
        <end position="254"/>
    </location>
</feature>
<reference evidence="2 3" key="1">
    <citation type="journal article" date="2020" name="ISME J.">
        <title>Uncovering the hidden diversity of litter-decomposition mechanisms in mushroom-forming fungi.</title>
        <authorList>
            <person name="Floudas D."/>
            <person name="Bentzer J."/>
            <person name="Ahren D."/>
            <person name="Johansson T."/>
            <person name="Persson P."/>
            <person name="Tunlid A."/>
        </authorList>
    </citation>
    <scope>NUCLEOTIDE SEQUENCE [LARGE SCALE GENOMIC DNA]</scope>
    <source>
        <strain evidence="2 3">CBS 291.85</strain>
    </source>
</reference>
<keyword evidence="3" id="KW-1185">Reference proteome</keyword>
<sequence length="270" mass="29859">MSRRSSLSQSHPSIYPDPSLPSTSTRRSFISRITSLNLVLKRGNKSSHSPEDEVVPGSTPRTRRRSRAGSAASRRIYLPAPRLHVPESSSVPFPSDLLTNTQNHRPCHITIKCLHSYDSSCPSCIESPISAEHSKLVFNEAPTPLSSSQPHMHTGLGVPIVRYRERSNTLPSSPRSPVTPIPPVPRLPARVSTISTIAEAHRPLTVPKRNKRVKDTDSPKRRPSTADGRLQIQNGSDSESRPSREQTREGEENNKVYVRPHRLSAMAVSS</sequence>
<comment type="caution">
    <text evidence="2">The sequence shown here is derived from an EMBL/GenBank/DDBJ whole genome shotgun (WGS) entry which is preliminary data.</text>
</comment>
<organism evidence="2 3">
    <name type="scientific">Tetrapyrgos nigripes</name>
    <dbReference type="NCBI Taxonomy" id="182062"/>
    <lineage>
        <taxon>Eukaryota</taxon>
        <taxon>Fungi</taxon>
        <taxon>Dikarya</taxon>
        <taxon>Basidiomycota</taxon>
        <taxon>Agaricomycotina</taxon>
        <taxon>Agaricomycetes</taxon>
        <taxon>Agaricomycetidae</taxon>
        <taxon>Agaricales</taxon>
        <taxon>Marasmiineae</taxon>
        <taxon>Marasmiaceae</taxon>
        <taxon>Tetrapyrgos</taxon>
    </lineage>
</organism>
<gene>
    <name evidence="2" type="ORF">D9758_016513</name>
</gene>
<dbReference type="EMBL" id="JAACJM010000135">
    <property type="protein sequence ID" value="KAF5343718.1"/>
    <property type="molecule type" value="Genomic_DNA"/>
</dbReference>
<evidence type="ECO:0000256" key="1">
    <source>
        <dbReference type="SAM" id="MobiDB-lite"/>
    </source>
</evidence>